<evidence type="ECO:0000256" key="1">
    <source>
        <dbReference type="SAM" id="MobiDB-lite"/>
    </source>
</evidence>
<proteinExistence type="predicted"/>
<feature type="region of interest" description="Disordered" evidence="1">
    <location>
        <begin position="43"/>
        <end position="82"/>
    </location>
</feature>
<gene>
    <name evidence="2" type="ORF">O181_003471</name>
</gene>
<dbReference type="Proteomes" id="UP000765509">
    <property type="component" value="Unassembled WGS sequence"/>
</dbReference>
<sequence>MGLQASMAFLGSLGPLQPLGSAGRNPQSAVCMLRAMVHGTLRPLLAPKNGQKDPRTQIDQEPQSGYFSTPGLWQPPEAASSS</sequence>
<accession>A0A9Q3BDU4</accession>
<evidence type="ECO:0000313" key="2">
    <source>
        <dbReference type="EMBL" id="MBW0463756.1"/>
    </source>
</evidence>
<comment type="caution">
    <text evidence="2">The sequence shown here is derived from an EMBL/GenBank/DDBJ whole genome shotgun (WGS) entry which is preliminary data.</text>
</comment>
<organism evidence="2 3">
    <name type="scientific">Austropuccinia psidii MF-1</name>
    <dbReference type="NCBI Taxonomy" id="1389203"/>
    <lineage>
        <taxon>Eukaryota</taxon>
        <taxon>Fungi</taxon>
        <taxon>Dikarya</taxon>
        <taxon>Basidiomycota</taxon>
        <taxon>Pucciniomycotina</taxon>
        <taxon>Pucciniomycetes</taxon>
        <taxon>Pucciniales</taxon>
        <taxon>Sphaerophragmiaceae</taxon>
        <taxon>Austropuccinia</taxon>
    </lineage>
</organism>
<keyword evidence="3" id="KW-1185">Reference proteome</keyword>
<evidence type="ECO:0000313" key="3">
    <source>
        <dbReference type="Proteomes" id="UP000765509"/>
    </source>
</evidence>
<protein>
    <submittedName>
        <fullName evidence="2">Uncharacterized protein</fullName>
    </submittedName>
</protein>
<dbReference type="AlphaFoldDB" id="A0A9Q3BDU4"/>
<name>A0A9Q3BDU4_9BASI</name>
<reference evidence="2" key="1">
    <citation type="submission" date="2021-03" db="EMBL/GenBank/DDBJ databases">
        <title>Draft genome sequence of rust myrtle Austropuccinia psidii MF-1, a brazilian biotype.</title>
        <authorList>
            <person name="Quecine M.C."/>
            <person name="Pachon D.M.R."/>
            <person name="Bonatelli M.L."/>
            <person name="Correr F.H."/>
            <person name="Franceschini L.M."/>
            <person name="Leite T.F."/>
            <person name="Margarido G.R.A."/>
            <person name="Almeida C.A."/>
            <person name="Ferrarezi J.A."/>
            <person name="Labate C.A."/>
        </authorList>
    </citation>
    <scope>NUCLEOTIDE SEQUENCE</scope>
    <source>
        <strain evidence="2">MF-1</strain>
    </source>
</reference>
<dbReference type="EMBL" id="AVOT02000625">
    <property type="protein sequence ID" value="MBW0463756.1"/>
    <property type="molecule type" value="Genomic_DNA"/>
</dbReference>